<evidence type="ECO:0000313" key="1">
    <source>
        <dbReference type="EMBL" id="KAI8001701.1"/>
    </source>
</evidence>
<evidence type="ECO:0000313" key="2">
    <source>
        <dbReference type="Proteomes" id="UP001060215"/>
    </source>
</evidence>
<reference evidence="1 2" key="1">
    <citation type="journal article" date="2022" name="Plant J.">
        <title>Chromosome-level genome of Camellia lanceoleosa provides a valuable resource for understanding genome evolution and self-incompatibility.</title>
        <authorList>
            <person name="Gong W."/>
            <person name="Xiao S."/>
            <person name="Wang L."/>
            <person name="Liao Z."/>
            <person name="Chang Y."/>
            <person name="Mo W."/>
            <person name="Hu G."/>
            <person name="Li W."/>
            <person name="Zhao G."/>
            <person name="Zhu H."/>
            <person name="Hu X."/>
            <person name="Ji K."/>
            <person name="Xiang X."/>
            <person name="Song Q."/>
            <person name="Yuan D."/>
            <person name="Jin S."/>
            <person name="Zhang L."/>
        </authorList>
    </citation>
    <scope>NUCLEOTIDE SEQUENCE [LARGE SCALE GENOMIC DNA]</scope>
    <source>
        <strain evidence="1">SQ_2022a</strain>
    </source>
</reference>
<protein>
    <submittedName>
        <fullName evidence="1">Uncharacterized protein</fullName>
    </submittedName>
</protein>
<dbReference type="EMBL" id="CM045765">
    <property type="protein sequence ID" value="KAI8001701.1"/>
    <property type="molecule type" value="Genomic_DNA"/>
</dbReference>
<proteinExistence type="predicted"/>
<dbReference type="Proteomes" id="UP001060215">
    <property type="component" value="Chromosome 8"/>
</dbReference>
<gene>
    <name evidence="1" type="ORF">LOK49_LG09G00353</name>
</gene>
<name>A0ACC0GNK5_9ERIC</name>
<sequence>MILVKAATGPRRRILFLGGRSFEFEEVVADHRGHRQLSIVERGQGLRREVVLLGFEVQWTARKLRTESCMSDRHSFSGRLEGKGQSVATWLRDEDNGGFSVQIVVTSKGKRTQIYLPMLEFGDRWEGVALVIEGFAIGPEGGSKRGEDKGVMIEKRVVPKPGGTIGPIGGVKVVNGVAEEGWFQYLDRAVVGKVGLRGDKGVGFLAMTEWVGRWWKEFGKVKIRPIRGQDFLFVLPT</sequence>
<organism evidence="1 2">
    <name type="scientific">Camellia lanceoleosa</name>
    <dbReference type="NCBI Taxonomy" id="1840588"/>
    <lineage>
        <taxon>Eukaryota</taxon>
        <taxon>Viridiplantae</taxon>
        <taxon>Streptophyta</taxon>
        <taxon>Embryophyta</taxon>
        <taxon>Tracheophyta</taxon>
        <taxon>Spermatophyta</taxon>
        <taxon>Magnoliopsida</taxon>
        <taxon>eudicotyledons</taxon>
        <taxon>Gunneridae</taxon>
        <taxon>Pentapetalae</taxon>
        <taxon>asterids</taxon>
        <taxon>Ericales</taxon>
        <taxon>Theaceae</taxon>
        <taxon>Camellia</taxon>
    </lineage>
</organism>
<keyword evidence="2" id="KW-1185">Reference proteome</keyword>
<accession>A0ACC0GNK5</accession>
<comment type="caution">
    <text evidence="1">The sequence shown here is derived from an EMBL/GenBank/DDBJ whole genome shotgun (WGS) entry which is preliminary data.</text>
</comment>